<comment type="caution">
    <text evidence="1">The sequence shown here is derived from an EMBL/GenBank/DDBJ whole genome shotgun (WGS) entry which is preliminary data.</text>
</comment>
<evidence type="ECO:0000313" key="2">
    <source>
        <dbReference type="Proteomes" id="UP001428341"/>
    </source>
</evidence>
<sequence length="141" mass="16428">MAVKVNPSDEEMVTARAEAKAETYWLKAKKASVIPARRRLVKRMASASHRPSAEQKPAKRFTQSEILIGKEAVFDGEENFFPGDMTLFFSTRKLVLLGDDDCKSWRRMDHLQSNNRQKGLLRRKFRSEKKLFSPERRIFPR</sequence>
<gene>
    <name evidence="1" type="ORF">WN944_008259</name>
</gene>
<dbReference type="Proteomes" id="UP001428341">
    <property type="component" value="Unassembled WGS sequence"/>
</dbReference>
<dbReference type="AlphaFoldDB" id="A0AAP0MPG6"/>
<evidence type="ECO:0000313" key="1">
    <source>
        <dbReference type="EMBL" id="KAK9216252.1"/>
    </source>
</evidence>
<dbReference type="EMBL" id="JBCGBO010000003">
    <property type="protein sequence ID" value="KAK9216252.1"/>
    <property type="molecule type" value="Genomic_DNA"/>
</dbReference>
<protein>
    <submittedName>
        <fullName evidence="1">Uncharacterized protein</fullName>
    </submittedName>
</protein>
<accession>A0AAP0MPG6</accession>
<name>A0AAP0MPG6_9ROSI</name>
<reference evidence="1 2" key="1">
    <citation type="submission" date="2024-05" db="EMBL/GenBank/DDBJ databases">
        <title>Haplotype-resolved chromosome-level genome assembly of Huyou (Citrus changshanensis).</title>
        <authorList>
            <person name="Miao C."/>
            <person name="Chen W."/>
            <person name="Wu Y."/>
            <person name="Wang L."/>
            <person name="Zhao S."/>
            <person name="Grierson D."/>
            <person name="Xu C."/>
            <person name="Chen K."/>
        </authorList>
    </citation>
    <scope>NUCLEOTIDE SEQUENCE [LARGE SCALE GENOMIC DNA]</scope>
    <source>
        <strain evidence="1">01-14</strain>
        <tissue evidence="1">Leaf</tissue>
    </source>
</reference>
<proteinExistence type="predicted"/>
<keyword evidence="2" id="KW-1185">Reference proteome</keyword>
<organism evidence="1 2">
    <name type="scientific">Citrus x changshan-huyou</name>
    <dbReference type="NCBI Taxonomy" id="2935761"/>
    <lineage>
        <taxon>Eukaryota</taxon>
        <taxon>Viridiplantae</taxon>
        <taxon>Streptophyta</taxon>
        <taxon>Embryophyta</taxon>
        <taxon>Tracheophyta</taxon>
        <taxon>Spermatophyta</taxon>
        <taxon>Magnoliopsida</taxon>
        <taxon>eudicotyledons</taxon>
        <taxon>Gunneridae</taxon>
        <taxon>Pentapetalae</taxon>
        <taxon>rosids</taxon>
        <taxon>malvids</taxon>
        <taxon>Sapindales</taxon>
        <taxon>Rutaceae</taxon>
        <taxon>Aurantioideae</taxon>
        <taxon>Citrus</taxon>
    </lineage>
</organism>